<evidence type="ECO:0000313" key="2">
    <source>
        <dbReference type="EMBL" id="KTD64232.1"/>
    </source>
</evidence>
<sequence length="158" mass="17676">MKVLYPALFEKQDDGRFLVSFPDFLEAITEGNDIEEAIFNASEVLTLTIEGRIDEKMEIPEPSKINDENYLFIPPAASAQSALLVRWARSHTAHTIAEVARAMNTSWPAISRLEDPHHSPNIKQLERVAAVLGQQLVFSMEPISPNDEEEELSQNSSA</sequence>
<dbReference type="Gene3D" id="1.10.260.40">
    <property type="entry name" value="lambda repressor-like DNA-binding domains"/>
    <property type="match status" value="1"/>
</dbReference>
<dbReference type="SUPFAM" id="SSF143100">
    <property type="entry name" value="TTHA1013/TTHA0281-like"/>
    <property type="match status" value="1"/>
</dbReference>
<reference evidence="2 3" key="1">
    <citation type="submission" date="2015-11" db="EMBL/GenBank/DDBJ databases">
        <title>Genomic analysis of 38 Legionella species identifies large and diverse effector repertoires.</title>
        <authorList>
            <person name="Burstein D."/>
            <person name="Amaro F."/>
            <person name="Zusman T."/>
            <person name="Lifshitz Z."/>
            <person name="Cohen O."/>
            <person name="Gilbert J.A."/>
            <person name="Pupko T."/>
            <person name="Shuman H.A."/>
            <person name="Segal G."/>
        </authorList>
    </citation>
    <scope>NUCLEOTIDE SEQUENCE [LARGE SCALE GENOMIC DNA]</scope>
    <source>
        <strain evidence="2 3">SC-63-C7</strain>
    </source>
</reference>
<evidence type="ECO:0000259" key="1">
    <source>
        <dbReference type="PROSITE" id="PS50943"/>
    </source>
</evidence>
<dbReference type="InterPro" id="IPR051404">
    <property type="entry name" value="TA_system_antitoxin"/>
</dbReference>
<dbReference type="GO" id="GO:0003677">
    <property type="term" value="F:DNA binding"/>
    <property type="evidence" value="ECO:0007669"/>
    <property type="project" value="InterPro"/>
</dbReference>
<keyword evidence="3" id="KW-1185">Reference proteome</keyword>
<comment type="caution">
    <text evidence="2">The sequence shown here is derived from an EMBL/GenBank/DDBJ whole genome shotgun (WGS) entry which is preliminary data.</text>
</comment>
<dbReference type="SUPFAM" id="SSF47413">
    <property type="entry name" value="lambda repressor-like DNA-binding domains"/>
    <property type="match status" value="1"/>
</dbReference>
<dbReference type="Gene3D" id="3.30.160.250">
    <property type="match status" value="1"/>
</dbReference>
<dbReference type="AlphaFoldDB" id="A0A0W0Z507"/>
<dbReference type="PATRIC" id="fig|45074.5.peg.971"/>
<organism evidence="2 3">
    <name type="scientific">Legionella santicrucis</name>
    <dbReference type="NCBI Taxonomy" id="45074"/>
    <lineage>
        <taxon>Bacteria</taxon>
        <taxon>Pseudomonadati</taxon>
        <taxon>Pseudomonadota</taxon>
        <taxon>Gammaproteobacteria</taxon>
        <taxon>Legionellales</taxon>
        <taxon>Legionellaceae</taxon>
        <taxon>Legionella</taxon>
    </lineage>
</organism>
<dbReference type="Pfam" id="PF15919">
    <property type="entry name" value="HicB_lk_antitox"/>
    <property type="match status" value="1"/>
</dbReference>
<dbReference type="Proteomes" id="UP000054703">
    <property type="component" value="Unassembled WGS sequence"/>
</dbReference>
<name>A0A0W0Z507_9GAMM</name>
<dbReference type="PROSITE" id="PS50943">
    <property type="entry name" value="HTH_CROC1"/>
    <property type="match status" value="1"/>
</dbReference>
<protein>
    <submittedName>
        <fullName evidence="2">Antitoxin HicB</fullName>
    </submittedName>
</protein>
<dbReference type="OrthoDB" id="5772151at2"/>
<dbReference type="InterPro" id="IPR010982">
    <property type="entry name" value="Lambda_DNA-bd_dom_sf"/>
</dbReference>
<proteinExistence type="predicted"/>
<dbReference type="PANTHER" id="PTHR34504">
    <property type="entry name" value="ANTITOXIN HICB"/>
    <property type="match status" value="1"/>
</dbReference>
<dbReference type="InterPro" id="IPR031807">
    <property type="entry name" value="HicB-like"/>
</dbReference>
<dbReference type="CDD" id="cd00093">
    <property type="entry name" value="HTH_XRE"/>
    <property type="match status" value="1"/>
</dbReference>
<dbReference type="InterPro" id="IPR001387">
    <property type="entry name" value="Cro/C1-type_HTH"/>
</dbReference>
<accession>A0A0W0Z507</accession>
<gene>
    <name evidence="2" type="primary">hicB</name>
    <name evidence="2" type="ORF">Lsan_0927</name>
</gene>
<feature type="domain" description="HTH cro/C1-type" evidence="1">
    <location>
        <begin position="95"/>
        <end position="143"/>
    </location>
</feature>
<dbReference type="PANTHER" id="PTHR34504:SF4">
    <property type="entry name" value="ANTITOXIN HICB"/>
    <property type="match status" value="1"/>
</dbReference>
<dbReference type="EMBL" id="LNYU01000023">
    <property type="protein sequence ID" value="KTD64232.1"/>
    <property type="molecule type" value="Genomic_DNA"/>
</dbReference>
<evidence type="ECO:0000313" key="3">
    <source>
        <dbReference type="Proteomes" id="UP000054703"/>
    </source>
</evidence>
<dbReference type="InterPro" id="IPR035069">
    <property type="entry name" value="TTHA1013/TTHA0281-like"/>
</dbReference>
<dbReference type="RefSeq" id="WP_058513364.1">
    <property type="nucleotide sequence ID" value="NZ_CAAAIH010000053.1"/>
</dbReference>